<dbReference type="Proteomes" id="UP000002630">
    <property type="component" value="Linkage Group LG11"/>
</dbReference>
<evidence type="ECO:0000256" key="1">
    <source>
        <dbReference type="ARBA" id="ARBA00008666"/>
    </source>
</evidence>
<dbReference type="eggNOG" id="ENOG502S3FI">
    <property type="taxonomic scope" value="Eukaryota"/>
</dbReference>
<dbReference type="InParanoid" id="D8LEG8"/>
<evidence type="ECO:0000256" key="2">
    <source>
        <dbReference type="SAM" id="MobiDB-lite"/>
    </source>
</evidence>
<dbReference type="EMBL" id="FN649736">
    <property type="protein sequence ID" value="CBN80211.1"/>
    <property type="molecule type" value="Genomic_DNA"/>
</dbReference>
<feature type="region of interest" description="Disordered" evidence="2">
    <location>
        <begin position="430"/>
        <end position="516"/>
    </location>
</feature>
<organism evidence="3 4">
    <name type="scientific">Ectocarpus siliculosus</name>
    <name type="common">Brown alga</name>
    <name type="synonym">Conferva siliculosa</name>
    <dbReference type="NCBI Taxonomy" id="2880"/>
    <lineage>
        <taxon>Eukaryota</taxon>
        <taxon>Sar</taxon>
        <taxon>Stramenopiles</taxon>
        <taxon>Ochrophyta</taxon>
        <taxon>PX clade</taxon>
        <taxon>Phaeophyceae</taxon>
        <taxon>Ectocarpales</taxon>
        <taxon>Ectocarpaceae</taxon>
        <taxon>Ectocarpus</taxon>
    </lineage>
</organism>
<evidence type="ECO:0000313" key="3">
    <source>
        <dbReference type="EMBL" id="CBN80211.1"/>
    </source>
</evidence>
<sequence length="690" mass="75258">MVDVLSDRLTSLNAVVINRYNGCKSDLDEATEFRSSRTRAMAVIAEEGWNSSTPRKGTDKAKQRSTIFNQGGGSGGGEGVDASDALAAPRMTFRNAPQTDAGRKLAHQFEQEYGLKQASSATPKFNKTTTGKLKRIDHYKKNESRKHERLHFERKLQSNLDQYVTRAVTELVYRIPDGMADIGDEDDDAERRGRRGEGGGQDGTLAHENGTGEQRGESAHATSDPRALADIMAQERFPIPMEPNEMNPKLLLSYACERTVLPGGARMFKHFATSLESQHLFVYVFWFIHCKFFQEDSRREQAHLLRSVSNCYVGVLGTDGMEDYKDFFFKHYPFLVANAVIWGFHYLCPGSRHLYSNAFKRVLYLQCARILSGIEVTPSCTTEMRTKLFPDEAAEAMDELDYHPHHVHAPGTRATTGASVGMAAAVVAATSASGGGGSGPPSTAGGGSPPSETEGGAGAGGGKRSTPNGGDKEGGPSPASKEGGRGGGGSGPGKGKKEGVAGEEGGDGAGGGGEEGTIIQRMNKTFRPDPLMAYTGDRSTLRFKPKRQEGLTTLRPRQQRTIFDAAQISPMLQEYLRQSSSTAGRRSENIVRTVPVPWCQSGGSDTYRRHPSRKELHDAMNFEHAKAKREFARGKAQAAKALRRTLRKVDVDRQSIFKKGPRQVGLKSMDIVTDLQQQGAFKGFKRLTGR</sequence>
<feature type="compositionally biased region" description="Gly residues" evidence="2">
    <location>
        <begin position="70"/>
        <end position="79"/>
    </location>
</feature>
<feature type="region of interest" description="Disordered" evidence="2">
    <location>
        <begin position="178"/>
        <end position="224"/>
    </location>
</feature>
<dbReference type="PANTHER" id="PTHR48226">
    <property type="entry name" value="OS06G0326200 PROTEIN"/>
    <property type="match status" value="1"/>
</dbReference>
<dbReference type="AlphaFoldDB" id="D8LEG8"/>
<dbReference type="GO" id="GO:0005884">
    <property type="term" value="C:actin filament"/>
    <property type="evidence" value="ECO:0007669"/>
    <property type="project" value="TreeGrafter"/>
</dbReference>
<dbReference type="EMBL" id="FN647946">
    <property type="protein sequence ID" value="CBN80211.1"/>
    <property type="molecule type" value="Genomic_DNA"/>
</dbReference>
<dbReference type="InterPro" id="IPR053099">
    <property type="entry name" value="WAS/WASL-interacting_domain"/>
</dbReference>
<dbReference type="Pfam" id="PF14922">
    <property type="entry name" value="FWWh"/>
    <property type="match status" value="1"/>
</dbReference>
<proteinExistence type="inferred from homology"/>
<evidence type="ECO:0000313" key="4">
    <source>
        <dbReference type="Proteomes" id="UP000002630"/>
    </source>
</evidence>
<dbReference type="PANTHER" id="PTHR48226:SF1">
    <property type="entry name" value="WAS_WASL-INTERACTING PROTEIN FAMILY MEMBER 1"/>
    <property type="match status" value="1"/>
</dbReference>
<dbReference type="GO" id="GO:0030048">
    <property type="term" value="P:actin filament-based movement"/>
    <property type="evidence" value="ECO:0007669"/>
    <property type="project" value="TreeGrafter"/>
</dbReference>
<keyword evidence="4" id="KW-1185">Reference proteome</keyword>
<feature type="compositionally biased region" description="Gly residues" evidence="2">
    <location>
        <begin position="433"/>
        <end position="448"/>
    </location>
</feature>
<feature type="region of interest" description="Disordered" evidence="2">
    <location>
        <begin position="50"/>
        <end position="82"/>
    </location>
</feature>
<name>D8LEG8_ECTSI</name>
<dbReference type="InterPro" id="IPR029417">
    <property type="entry name" value="FAM227"/>
</dbReference>
<accession>D8LEG8</accession>
<reference evidence="3 4" key="1">
    <citation type="journal article" date="2010" name="Nature">
        <title>The Ectocarpus genome and the independent evolution of multicellularity in brown algae.</title>
        <authorList>
            <person name="Cock J.M."/>
            <person name="Sterck L."/>
            <person name="Rouze P."/>
            <person name="Scornet D."/>
            <person name="Allen A.E."/>
            <person name="Amoutzias G."/>
            <person name="Anthouard V."/>
            <person name="Artiguenave F."/>
            <person name="Aury J.M."/>
            <person name="Badger J.H."/>
            <person name="Beszteri B."/>
            <person name="Billiau K."/>
            <person name="Bonnet E."/>
            <person name="Bothwell J.H."/>
            <person name="Bowler C."/>
            <person name="Boyen C."/>
            <person name="Brownlee C."/>
            <person name="Carrano C.J."/>
            <person name="Charrier B."/>
            <person name="Cho G.Y."/>
            <person name="Coelho S.M."/>
            <person name="Collen J."/>
            <person name="Corre E."/>
            <person name="Da Silva C."/>
            <person name="Delage L."/>
            <person name="Delaroque N."/>
            <person name="Dittami S.M."/>
            <person name="Doulbeau S."/>
            <person name="Elias M."/>
            <person name="Farnham G."/>
            <person name="Gachon C.M."/>
            <person name="Gschloessl B."/>
            <person name="Heesch S."/>
            <person name="Jabbari K."/>
            <person name="Jubin C."/>
            <person name="Kawai H."/>
            <person name="Kimura K."/>
            <person name="Kloareg B."/>
            <person name="Kupper F.C."/>
            <person name="Lang D."/>
            <person name="Le Bail A."/>
            <person name="Leblanc C."/>
            <person name="Lerouge P."/>
            <person name="Lohr M."/>
            <person name="Lopez P.J."/>
            <person name="Martens C."/>
            <person name="Maumus F."/>
            <person name="Michel G."/>
            <person name="Miranda-Saavedra D."/>
            <person name="Morales J."/>
            <person name="Moreau H."/>
            <person name="Motomura T."/>
            <person name="Nagasato C."/>
            <person name="Napoli C.A."/>
            <person name="Nelson D.R."/>
            <person name="Nyvall-Collen P."/>
            <person name="Peters A.F."/>
            <person name="Pommier C."/>
            <person name="Potin P."/>
            <person name="Poulain J."/>
            <person name="Quesneville H."/>
            <person name="Read B."/>
            <person name="Rensing S.A."/>
            <person name="Ritter A."/>
            <person name="Rousvoal S."/>
            <person name="Samanta M."/>
            <person name="Samson G."/>
            <person name="Schroeder D.C."/>
            <person name="Segurens B."/>
            <person name="Strittmatter M."/>
            <person name="Tonon T."/>
            <person name="Tregear J.W."/>
            <person name="Valentin K."/>
            <person name="von Dassow P."/>
            <person name="Yamagishi T."/>
            <person name="Van de Peer Y."/>
            <person name="Wincker P."/>
        </authorList>
    </citation>
    <scope>NUCLEOTIDE SEQUENCE [LARGE SCALE GENOMIC DNA]</scope>
    <source>
        <strain evidence="4">Ec32 / CCAP1310/4</strain>
    </source>
</reference>
<dbReference type="OrthoDB" id="194704at2759"/>
<gene>
    <name evidence="3" type="ORF">Esi_0131_0022</name>
</gene>
<protein>
    <submittedName>
        <fullName evidence="3">Uncharacterized protein</fullName>
    </submittedName>
</protein>
<comment type="similarity">
    <text evidence="1">Belongs to the FAM227 family.</text>
</comment>